<reference evidence="1 2" key="1">
    <citation type="journal article" date="2021" name="Front. Genet.">
        <title>Chromosome-Level Genome Assembly Reveals Significant Gene Expansion in the Toll and IMD Signaling Pathways of Dendrolimus kikuchii.</title>
        <authorList>
            <person name="Zhou J."/>
            <person name="Wu P."/>
            <person name="Xiong Z."/>
            <person name="Liu N."/>
            <person name="Zhao N."/>
            <person name="Ji M."/>
            <person name="Qiu Y."/>
            <person name="Yang B."/>
        </authorList>
    </citation>
    <scope>NUCLEOTIDE SEQUENCE [LARGE SCALE GENOMIC DNA]</scope>
    <source>
        <strain evidence="1">Ann1</strain>
    </source>
</reference>
<dbReference type="EMBL" id="CM034397">
    <property type="protein sequence ID" value="KAJ0177661.1"/>
    <property type="molecule type" value="Genomic_DNA"/>
</dbReference>
<accession>A0ACC1D136</accession>
<organism evidence="1 2">
    <name type="scientific">Dendrolimus kikuchii</name>
    <dbReference type="NCBI Taxonomy" id="765133"/>
    <lineage>
        <taxon>Eukaryota</taxon>
        <taxon>Metazoa</taxon>
        <taxon>Ecdysozoa</taxon>
        <taxon>Arthropoda</taxon>
        <taxon>Hexapoda</taxon>
        <taxon>Insecta</taxon>
        <taxon>Pterygota</taxon>
        <taxon>Neoptera</taxon>
        <taxon>Endopterygota</taxon>
        <taxon>Lepidoptera</taxon>
        <taxon>Glossata</taxon>
        <taxon>Ditrysia</taxon>
        <taxon>Bombycoidea</taxon>
        <taxon>Lasiocampidae</taxon>
        <taxon>Dendrolimus</taxon>
    </lineage>
</organism>
<evidence type="ECO:0000313" key="2">
    <source>
        <dbReference type="Proteomes" id="UP000824533"/>
    </source>
</evidence>
<proteinExistence type="predicted"/>
<keyword evidence="2" id="KW-1185">Reference proteome</keyword>
<name>A0ACC1D136_9NEOP</name>
<comment type="caution">
    <text evidence="1">The sequence shown here is derived from an EMBL/GenBank/DDBJ whole genome shotgun (WGS) entry which is preliminary data.</text>
</comment>
<gene>
    <name evidence="1" type="ORF">K1T71_006534</name>
</gene>
<dbReference type="Proteomes" id="UP000824533">
    <property type="component" value="Linkage Group LG11"/>
</dbReference>
<protein>
    <submittedName>
        <fullName evidence="1">Uncharacterized protein</fullName>
    </submittedName>
</protein>
<sequence>MDGEVHDITLSNGKQYKMYNGYTFGGPIKCKNVIRYRCTQGCNAKIFISMNDIKLGITYMPPQRSKMSREEWLHKKRVAERLRKQRLKNTPEESIRLEKKRIAERIRMQRIRNDPELYNQWLENKRNRRNRTRLPDYEPFLWPPQTQDTRRTELMNLLISGVTSQINVDNTSDDDVIEVVRDEAPIEILSDDEEAEQNKSMLSHCSVIQNFHFTSLPDSSDNADDKNNFISNLIDPLNSVSQNNIADNMSEVHTDTEFVLPSNICVFKDQTVTNDVNIECNNLIDNVEKPTQNILPPIETGIDLEVPRADNGGSVRDNMIDNETKSDVSVDKPDNANINEKINT</sequence>
<evidence type="ECO:0000313" key="1">
    <source>
        <dbReference type="EMBL" id="KAJ0177661.1"/>
    </source>
</evidence>